<accession>A0A4Y2AA96</accession>
<evidence type="ECO:0000313" key="1">
    <source>
        <dbReference type="EMBL" id="GBL76688.1"/>
    </source>
</evidence>
<comment type="caution">
    <text evidence="1">The sequence shown here is derived from an EMBL/GenBank/DDBJ whole genome shotgun (WGS) entry which is preliminary data.</text>
</comment>
<reference evidence="1 2" key="1">
    <citation type="journal article" date="2019" name="Sci. Rep.">
        <title>Orb-weaving spider Araneus ventricosus genome elucidates the spidroin gene catalogue.</title>
        <authorList>
            <person name="Kono N."/>
            <person name="Nakamura H."/>
            <person name="Ohtoshi R."/>
            <person name="Moran D.A.P."/>
            <person name="Shinohara A."/>
            <person name="Yoshida Y."/>
            <person name="Fujiwara M."/>
            <person name="Mori M."/>
            <person name="Tomita M."/>
            <person name="Arakawa K."/>
        </authorList>
    </citation>
    <scope>NUCLEOTIDE SEQUENCE [LARGE SCALE GENOMIC DNA]</scope>
</reference>
<evidence type="ECO:0000313" key="2">
    <source>
        <dbReference type="Proteomes" id="UP000499080"/>
    </source>
</evidence>
<sequence length="103" mass="12148">MTYYDIVTKIVRWKQSNKQDNGERRFIYEYSGKHEAQEKRENRTCASYQHIRVTAPSVPLGVYQLTSVHCGQNSKEIQRHSNTLRRRSFSSAPPGFYTFSHMM</sequence>
<protein>
    <submittedName>
        <fullName evidence="1">Uncharacterized protein</fullName>
    </submittedName>
</protein>
<dbReference type="Proteomes" id="UP000499080">
    <property type="component" value="Unassembled WGS sequence"/>
</dbReference>
<organism evidence="1 2">
    <name type="scientific">Araneus ventricosus</name>
    <name type="common">Orbweaver spider</name>
    <name type="synonym">Epeira ventricosa</name>
    <dbReference type="NCBI Taxonomy" id="182803"/>
    <lineage>
        <taxon>Eukaryota</taxon>
        <taxon>Metazoa</taxon>
        <taxon>Ecdysozoa</taxon>
        <taxon>Arthropoda</taxon>
        <taxon>Chelicerata</taxon>
        <taxon>Arachnida</taxon>
        <taxon>Araneae</taxon>
        <taxon>Araneomorphae</taxon>
        <taxon>Entelegynae</taxon>
        <taxon>Araneoidea</taxon>
        <taxon>Araneidae</taxon>
        <taxon>Araneus</taxon>
    </lineage>
</organism>
<gene>
    <name evidence="1" type="ORF">AVEN_53383_1</name>
</gene>
<dbReference type="EMBL" id="BGPR01000010">
    <property type="protein sequence ID" value="GBL76688.1"/>
    <property type="molecule type" value="Genomic_DNA"/>
</dbReference>
<name>A0A4Y2AA96_ARAVE</name>
<keyword evidence="2" id="KW-1185">Reference proteome</keyword>
<proteinExistence type="predicted"/>
<dbReference type="AlphaFoldDB" id="A0A4Y2AA96"/>